<comment type="caution">
    <text evidence="1">The sequence shown here is derived from an EMBL/GenBank/DDBJ whole genome shotgun (WGS) entry which is preliminary data.</text>
</comment>
<dbReference type="InterPro" id="IPR027417">
    <property type="entry name" value="P-loop_NTPase"/>
</dbReference>
<name>A0ABQ1LDC6_9RHOB</name>
<accession>A0ABQ1LDC6</accession>
<dbReference type="Proteomes" id="UP000645462">
    <property type="component" value="Unassembled WGS sequence"/>
</dbReference>
<evidence type="ECO:0000313" key="1">
    <source>
        <dbReference type="EMBL" id="GGC21082.1"/>
    </source>
</evidence>
<organism evidence="1 2">
    <name type="scientific">Marivita lacus</name>
    <dbReference type="NCBI Taxonomy" id="1323742"/>
    <lineage>
        <taxon>Bacteria</taxon>
        <taxon>Pseudomonadati</taxon>
        <taxon>Pseudomonadota</taxon>
        <taxon>Alphaproteobacteria</taxon>
        <taxon>Rhodobacterales</taxon>
        <taxon>Roseobacteraceae</taxon>
        <taxon>Marivita</taxon>
    </lineage>
</organism>
<dbReference type="EMBL" id="BMFC01000019">
    <property type="protein sequence ID" value="GGC21082.1"/>
    <property type="molecule type" value="Genomic_DNA"/>
</dbReference>
<keyword evidence="2" id="KW-1185">Reference proteome</keyword>
<proteinExistence type="predicted"/>
<reference evidence="2" key="1">
    <citation type="journal article" date="2019" name="Int. J. Syst. Evol. Microbiol.">
        <title>The Global Catalogue of Microorganisms (GCM) 10K type strain sequencing project: providing services to taxonomists for standard genome sequencing and annotation.</title>
        <authorList>
            <consortium name="The Broad Institute Genomics Platform"/>
            <consortium name="The Broad Institute Genome Sequencing Center for Infectious Disease"/>
            <person name="Wu L."/>
            <person name="Ma J."/>
        </authorList>
    </citation>
    <scope>NUCLEOTIDE SEQUENCE [LARGE SCALE GENOMIC DNA]</scope>
    <source>
        <strain evidence="2">CGMCC 1.12478</strain>
    </source>
</reference>
<evidence type="ECO:0000313" key="2">
    <source>
        <dbReference type="Proteomes" id="UP000645462"/>
    </source>
</evidence>
<dbReference type="RefSeq" id="WP_188484079.1">
    <property type="nucleotide sequence ID" value="NZ_BMFC01000019.1"/>
</dbReference>
<gene>
    <name evidence="1" type="ORF">GCM10011363_42160</name>
</gene>
<dbReference type="SUPFAM" id="SSF52540">
    <property type="entry name" value="P-loop containing nucleoside triphosphate hydrolases"/>
    <property type="match status" value="1"/>
</dbReference>
<sequence length="340" mass="35428">MSTIIFRASDNATALELVERRFGGDALILSTVYIDGRVEITATDAAPLPANSDTGAPRVSRRRVDVMLDAPVALTPPDPAPQSADAALPRFLRQPPHSPFAAALEAARQAPVPQDPAPRNDPALLRADLLEAARIVLVGPCGAGKTQVALQLALLRRSRKPDAVPGFVFCGTGSRADGAVLAQKSHLLGMKTVFQTPTDIAAPSAAASEIVLLSGRVQDAALQARGLSGAHGTRTLLVLPDGLRPERITRLGAQWREITTSVTIGHVAAADRAEAEAALSSGQSSGPALDLLWLSDPDALVDGLCPVKPDAPAQPVGPLPGAAFAAPVVFRRHHKSEARP</sequence>
<protein>
    <submittedName>
        <fullName evidence="1">Uncharacterized protein</fullName>
    </submittedName>
</protein>